<proteinExistence type="predicted"/>
<gene>
    <name evidence="2" type="ORF">BZL29_4059</name>
</gene>
<dbReference type="Proteomes" id="UP000188532">
    <property type="component" value="Unassembled WGS sequence"/>
</dbReference>
<protein>
    <submittedName>
        <fullName evidence="2">Uncharacterized protein</fullName>
    </submittedName>
</protein>
<reference evidence="2 3" key="1">
    <citation type="submission" date="2017-02" db="EMBL/GenBank/DDBJ databases">
        <title>Complete genome sequences of Mycobacterium kansasii strains isolated from rhesus macaques.</title>
        <authorList>
            <person name="Panda A."/>
            <person name="Nagaraj S."/>
            <person name="Zhao X."/>
            <person name="Tettelin H."/>
            <person name="Detolla L.J."/>
        </authorList>
    </citation>
    <scope>NUCLEOTIDE SEQUENCE [LARGE SCALE GENOMIC DNA]</scope>
    <source>
        <strain evidence="2 3">11-3469</strain>
    </source>
</reference>
<evidence type="ECO:0000256" key="1">
    <source>
        <dbReference type="SAM" id="MobiDB-lite"/>
    </source>
</evidence>
<evidence type="ECO:0000313" key="2">
    <source>
        <dbReference type="EMBL" id="OOK75019.1"/>
    </source>
</evidence>
<dbReference type="AlphaFoldDB" id="A0A1V3X724"/>
<name>A0A1V3X724_MYCKA</name>
<feature type="region of interest" description="Disordered" evidence="1">
    <location>
        <begin position="1"/>
        <end position="22"/>
    </location>
</feature>
<accession>A0A1V3X724</accession>
<dbReference type="RefSeq" id="WP_416558380.1">
    <property type="nucleotide sequence ID" value="NZ_JBCGVC010000027.1"/>
</dbReference>
<sequence>MGNALNRVDAGYTGGTDSARTARPAVAEHLHIAPMAAGAAPNPAAAAGPAVAERRIAAPASRLAGQTVTPAATVTP</sequence>
<evidence type="ECO:0000313" key="3">
    <source>
        <dbReference type="Proteomes" id="UP000188532"/>
    </source>
</evidence>
<comment type="caution">
    <text evidence="2">The sequence shown here is derived from an EMBL/GenBank/DDBJ whole genome shotgun (WGS) entry which is preliminary data.</text>
</comment>
<organism evidence="2 3">
    <name type="scientific">Mycobacterium kansasii</name>
    <dbReference type="NCBI Taxonomy" id="1768"/>
    <lineage>
        <taxon>Bacteria</taxon>
        <taxon>Bacillati</taxon>
        <taxon>Actinomycetota</taxon>
        <taxon>Actinomycetes</taxon>
        <taxon>Mycobacteriales</taxon>
        <taxon>Mycobacteriaceae</taxon>
        <taxon>Mycobacterium</taxon>
    </lineage>
</organism>
<dbReference type="EMBL" id="MVBN01000004">
    <property type="protein sequence ID" value="OOK75019.1"/>
    <property type="molecule type" value="Genomic_DNA"/>
</dbReference>